<dbReference type="Pfam" id="PF13290">
    <property type="entry name" value="CHB_HEX_C_1"/>
    <property type="match status" value="1"/>
</dbReference>
<keyword evidence="2" id="KW-0326">Glycosidase</keyword>
<evidence type="ECO:0000313" key="2">
    <source>
        <dbReference type="EMBL" id="VAX16968.1"/>
    </source>
</evidence>
<dbReference type="GO" id="GO:0005975">
    <property type="term" value="P:carbohydrate metabolic process"/>
    <property type="evidence" value="ECO:0007669"/>
    <property type="project" value="InterPro"/>
</dbReference>
<feature type="domain" description="GH29D-like beta-sandwich" evidence="1">
    <location>
        <begin position="229"/>
        <end position="286"/>
    </location>
</feature>
<dbReference type="EMBL" id="UOGD01000068">
    <property type="protein sequence ID" value="VAX16968.1"/>
    <property type="molecule type" value="Genomic_DNA"/>
</dbReference>
<dbReference type="InterPro" id="IPR008928">
    <property type="entry name" value="6-hairpin_glycosidase_sf"/>
</dbReference>
<dbReference type="Gene3D" id="2.60.120.260">
    <property type="entry name" value="Galactose-binding domain-like"/>
    <property type="match status" value="1"/>
</dbReference>
<reference evidence="2" key="1">
    <citation type="submission" date="2018-06" db="EMBL/GenBank/DDBJ databases">
        <authorList>
            <person name="Zhirakovskaya E."/>
        </authorList>
    </citation>
    <scope>NUCLEOTIDE SEQUENCE</scope>
</reference>
<dbReference type="GO" id="GO:0004565">
    <property type="term" value="F:beta-galactosidase activity"/>
    <property type="evidence" value="ECO:0007669"/>
    <property type="project" value="UniProtKB-EC"/>
</dbReference>
<feature type="non-terminal residue" evidence="2">
    <location>
        <position position="1"/>
    </location>
</feature>
<sequence length="458" mass="51998">GRKPVYSNLLFDLIGTDVLTGEERLGLLSHLNDNEFLGKYSIYSISRQDRVHWDRVDTDWGGGGSYTGIPMQLVRNLYQTGMGELAWTILNRFTNYVDHFPYISQNFRADELFQDESSMAMAICAGAGVEAIVFGLFGLTPQIDGTLDIRPYYSYEVGKSSLNDYQFRGHSYDVTMNRYGFKVMRDGNDYGSYRHGESVRILPNGKILTYDDMYVSTPTVDTDDFVFVNAKQIILNTETSGASIYYTLDGTQPTKQSTEYNGPFTISASSQVKAIAYHKEMKASKVSIIYFNKVNESEIESPPLMIKDFLISQSFHGYVGAEGKNDYPMNRTDIQWRKAEVDERGIVWLSKQLTPFNNCHAFAVTEIYSDEESEVTILTGTNDGAFIWLNDELIFESYKERPLYYDQFNLPVKLKKGKNRLVLMVLQGGGSWGFHVNVKAEGNKLKVVLPDIELLNKK</sequence>
<dbReference type="SUPFAM" id="SSF48208">
    <property type="entry name" value="Six-hairpin glycosidases"/>
    <property type="match status" value="1"/>
</dbReference>
<evidence type="ECO:0000259" key="1">
    <source>
        <dbReference type="Pfam" id="PF13290"/>
    </source>
</evidence>
<proteinExistence type="predicted"/>
<gene>
    <name evidence="2" type="ORF">MNBD_IGNAVI01-1396</name>
</gene>
<protein>
    <submittedName>
        <fullName evidence="2">Beta-galactosidase</fullName>
        <ecNumber evidence="2">3.2.1.23</ecNumber>
    </submittedName>
</protein>
<dbReference type="InterPro" id="IPR059177">
    <property type="entry name" value="GH29D-like_dom"/>
</dbReference>
<organism evidence="2">
    <name type="scientific">hydrothermal vent metagenome</name>
    <dbReference type="NCBI Taxonomy" id="652676"/>
    <lineage>
        <taxon>unclassified sequences</taxon>
        <taxon>metagenomes</taxon>
        <taxon>ecological metagenomes</taxon>
    </lineage>
</organism>
<name>A0A3B1BZP1_9ZZZZ</name>
<dbReference type="EC" id="3.2.1.23" evidence="2"/>
<keyword evidence="2" id="KW-0378">Hydrolase</keyword>
<accession>A0A3B1BZP1</accession>
<dbReference type="AlphaFoldDB" id="A0A3B1BZP1"/>